<sequence length="162" mass="18813">MAGYNGEQSLLFHTNLLASAEVHILNDIRLQTPHYITQLDTLILTPTFALIIETKNFAGQLYFDHTFKQVKRTLNGKVENFMDPTVQVDLQRDSLKQWILHDDLPTDYPIETLVVISNPSTLIEASKFNYDVRKRVIHAHMLRTKFQELQLKYTNHFLSNGQ</sequence>
<feature type="domain" description="NERD" evidence="1">
    <location>
        <begin position="2"/>
        <end position="123"/>
    </location>
</feature>
<evidence type="ECO:0000313" key="2">
    <source>
        <dbReference type="EMBL" id="MFC7063339.1"/>
    </source>
</evidence>
<reference evidence="3" key="1">
    <citation type="journal article" date="2019" name="Int. J. Syst. Evol. Microbiol.">
        <title>The Global Catalogue of Microorganisms (GCM) 10K type strain sequencing project: providing services to taxonomists for standard genome sequencing and annotation.</title>
        <authorList>
            <consortium name="The Broad Institute Genomics Platform"/>
            <consortium name="The Broad Institute Genome Sequencing Center for Infectious Disease"/>
            <person name="Wu L."/>
            <person name="Ma J."/>
        </authorList>
    </citation>
    <scope>NUCLEOTIDE SEQUENCE [LARGE SCALE GENOMIC DNA]</scope>
    <source>
        <strain evidence="3">CGMCC 4.1621</strain>
    </source>
</reference>
<dbReference type="PROSITE" id="PS50965">
    <property type="entry name" value="NERD"/>
    <property type="match status" value="1"/>
</dbReference>
<dbReference type="Pfam" id="PF08378">
    <property type="entry name" value="NERD"/>
    <property type="match status" value="1"/>
</dbReference>
<dbReference type="RefSeq" id="WP_204712050.1">
    <property type="nucleotide sequence ID" value="NZ_JBHSZV010000045.1"/>
</dbReference>
<dbReference type="Proteomes" id="UP001596410">
    <property type="component" value="Unassembled WGS sequence"/>
</dbReference>
<name>A0ABW2EQG3_9BACI</name>
<protein>
    <submittedName>
        <fullName evidence="2">Nuclease-related domain-containing protein</fullName>
    </submittedName>
</protein>
<proteinExistence type="predicted"/>
<gene>
    <name evidence="2" type="ORF">ACFQIC_16105</name>
</gene>
<dbReference type="EMBL" id="JBHSZV010000045">
    <property type="protein sequence ID" value="MFC7063339.1"/>
    <property type="molecule type" value="Genomic_DNA"/>
</dbReference>
<organism evidence="2 3">
    <name type="scientific">Halobacillus seohaensis</name>
    <dbReference type="NCBI Taxonomy" id="447421"/>
    <lineage>
        <taxon>Bacteria</taxon>
        <taxon>Bacillati</taxon>
        <taxon>Bacillota</taxon>
        <taxon>Bacilli</taxon>
        <taxon>Bacillales</taxon>
        <taxon>Bacillaceae</taxon>
        <taxon>Halobacillus</taxon>
    </lineage>
</organism>
<dbReference type="InterPro" id="IPR011528">
    <property type="entry name" value="NERD"/>
</dbReference>
<keyword evidence="3" id="KW-1185">Reference proteome</keyword>
<evidence type="ECO:0000313" key="3">
    <source>
        <dbReference type="Proteomes" id="UP001596410"/>
    </source>
</evidence>
<evidence type="ECO:0000259" key="1">
    <source>
        <dbReference type="PROSITE" id="PS50965"/>
    </source>
</evidence>
<comment type="caution">
    <text evidence="2">The sequence shown here is derived from an EMBL/GenBank/DDBJ whole genome shotgun (WGS) entry which is preliminary data.</text>
</comment>
<accession>A0ABW2EQG3</accession>